<gene>
    <name evidence="1" type="ORF">Pyn_33021</name>
</gene>
<proteinExistence type="predicted"/>
<dbReference type="Proteomes" id="UP000250321">
    <property type="component" value="Unassembled WGS sequence"/>
</dbReference>
<sequence>MPVGKCMGTSAPLTTVVAVSQPQIEESKWEESCTDLRKEVLQVEVRGHRVHHGKDIVVLFLKNKRGEPSFPLRFKRAFKF</sequence>
<dbReference type="AlphaFoldDB" id="A0A314ZBA1"/>
<dbReference type="EMBL" id="PJQY01001843">
    <property type="protein sequence ID" value="PQP99095.1"/>
    <property type="molecule type" value="Genomic_DNA"/>
</dbReference>
<evidence type="ECO:0000313" key="1">
    <source>
        <dbReference type="EMBL" id="PQP99095.1"/>
    </source>
</evidence>
<organism evidence="1 2">
    <name type="scientific">Prunus yedoensis var. nudiflora</name>
    <dbReference type="NCBI Taxonomy" id="2094558"/>
    <lineage>
        <taxon>Eukaryota</taxon>
        <taxon>Viridiplantae</taxon>
        <taxon>Streptophyta</taxon>
        <taxon>Embryophyta</taxon>
        <taxon>Tracheophyta</taxon>
        <taxon>Spermatophyta</taxon>
        <taxon>Magnoliopsida</taxon>
        <taxon>eudicotyledons</taxon>
        <taxon>Gunneridae</taxon>
        <taxon>Pentapetalae</taxon>
        <taxon>rosids</taxon>
        <taxon>fabids</taxon>
        <taxon>Rosales</taxon>
        <taxon>Rosaceae</taxon>
        <taxon>Amygdaloideae</taxon>
        <taxon>Amygdaleae</taxon>
        <taxon>Prunus</taxon>
    </lineage>
</organism>
<protein>
    <submittedName>
        <fullName evidence="1">Uncharacterized protein</fullName>
    </submittedName>
</protein>
<reference evidence="1 2" key="1">
    <citation type="submission" date="2018-02" db="EMBL/GenBank/DDBJ databases">
        <title>Draft genome of wild Prunus yedoensis var. nudiflora.</title>
        <authorList>
            <person name="Baek S."/>
            <person name="Kim J.-H."/>
            <person name="Choi K."/>
            <person name="Kim G.-B."/>
            <person name="Cho A."/>
            <person name="Jang H."/>
            <person name="Shin C.-H."/>
            <person name="Yu H.-J."/>
            <person name="Mun J.-H."/>
        </authorList>
    </citation>
    <scope>NUCLEOTIDE SEQUENCE [LARGE SCALE GENOMIC DNA]</scope>
    <source>
        <strain evidence="2">cv. Jeju island</strain>
        <tissue evidence="1">Leaf</tissue>
    </source>
</reference>
<evidence type="ECO:0000313" key="2">
    <source>
        <dbReference type="Proteomes" id="UP000250321"/>
    </source>
</evidence>
<accession>A0A314ZBA1</accession>
<keyword evidence="2" id="KW-1185">Reference proteome</keyword>
<name>A0A314ZBA1_PRUYE</name>
<comment type="caution">
    <text evidence="1">The sequence shown here is derived from an EMBL/GenBank/DDBJ whole genome shotgun (WGS) entry which is preliminary data.</text>
</comment>